<organism evidence="2 3">
    <name type="scientific">Flavivirga aquimarina</name>
    <dbReference type="NCBI Taxonomy" id="2027862"/>
    <lineage>
        <taxon>Bacteria</taxon>
        <taxon>Pseudomonadati</taxon>
        <taxon>Bacteroidota</taxon>
        <taxon>Flavobacteriia</taxon>
        <taxon>Flavobacteriales</taxon>
        <taxon>Flavobacteriaceae</taxon>
        <taxon>Flavivirga</taxon>
    </lineage>
</organism>
<proteinExistence type="predicted"/>
<keyword evidence="1" id="KW-0732">Signal</keyword>
<gene>
    <name evidence="2" type="ORF">Q4Q35_15820</name>
</gene>
<name>A0ABT8WE37_9FLAO</name>
<protein>
    <recommendedName>
        <fullName evidence="4">DUF4252 domain-containing protein</fullName>
    </recommendedName>
</protein>
<comment type="caution">
    <text evidence="2">The sequence shown here is derived from an EMBL/GenBank/DDBJ whole genome shotgun (WGS) entry which is preliminary data.</text>
</comment>
<dbReference type="EMBL" id="JAUOEK010000149">
    <property type="protein sequence ID" value="MDO5971276.1"/>
    <property type="molecule type" value="Genomic_DNA"/>
</dbReference>
<feature type="signal peptide" evidence="1">
    <location>
        <begin position="1"/>
        <end position="19"/>
    </location>
</feature>
<evidence type="ECO:0000256" key="1">
    <source>
        <dbReference type="SAM" id="SignalP"/>
    </source>
</evidence>
<evidence type="ECO:0008006" key="4">
    <source>
        <dbReference type="Google" id="ProtNLM"/>
    </source>
</evidence>
<dbReference type="Proteomes" id="UP001176883">
    <property type="component" value="Unassembled WGS sequence"/>
</dbReference>
<keyword evidence="3" id="KW-1185">Reference proteome</keyword>
<evidence type="ECO:0000313" key="2">
    <source>
        <dbReference type="EMBL" id="MDO5971276.1"/>
    </source>
</evidence>
<accession>A0ABT8WE37</accession>
<feature type="chain" id="PRO_5046392781" description="DUF4252 domain-containing protein" evidence="1">
    <location>
        <begin position="20"/>
        <end position="169"/>
    </location>
</feature>
<reference evidence="2" key="1">
    <citation type="submission" date="2023-07" db="EMBL/GenBank/DDBJ databases">
        <title>Two novel species in the genus Flavivirga.</title>
        <authorList>
            <person name="Kwon K."/>
        </authorList>
    </citation>
    <scope>NUCLEOTIDE SEQUENCE</scope>
    <source>
        <strain evidence="2">KCTC 52353</strain>
    </source>
</reference>
<evidence type="ECO:0000313" key="3">
    <source>
        <dbReference type="Proteomes" id="UP001176883"/>
    </source>
</evidence>
<sequence length="169" mass="18956">MRKTLFTLILLILSLATKAQENKLISELNKQKGADNQVSFIMKLPILSLEDNSTIISLKKKLKSDLNDIYSCVNSFVNSKELKLNEKEIRELKKRTKNIASEFYKSNNYTLLKTSGGIAPVYGVGIDTIANKKVAVVHLGGDCSIDEIDLKWDEITSVFNSKMEALLNE</sequence>
<dbReference type="RefSeq" id="WP_303278977.1">
    <property type="nucleotide sequence ID" value="NZ_JAUOEK010000149.1"/>
</dbReference>